<dbReference type="PANTHER" id="PTHR33969:SF2">
    <property type="entry name" value="SEGREGATION AND CONDENSATION PROTEIN A"/>
    <property type="match status" value="1"/>
</dbReference>
<sequence>MATLPEAEAPQRVGAEERGTRTAQSRSLGQQTVLPEAEAPQRVGAEDPAEERRSSRTFQVRLHNFEGPFDLLLSLIAKHKMDVTEVALAVVTDEFVAHIREAERASREAAARGEVHESWDLGVASEFLVIAATLLDLKAARLLPGVVDEDAEDLELLEARDLLFARLLQYRAYKEVSRLVAERLAAGGRRVPRLAPLEPHLAAILPELVWDTTGEQLAELAAKVLAPKPPPVVGLAHLHGSAVSVREEAGVIVRRLRTERSVTFRSLTAGTERLVTVARFLALLELFRDALVGFEQVSPLGELTVRWTAGPDDGAKYLDPDAGPSEFDEGDPGEPEPAAAGTEATV</sequence>
<reference evidence="4" key="1">
    <citation type="submission" date="2022-06" db="EMBL/GenBank/DDBJ databases">
        <title>Genomic Encyclopedia of Archaeal and Bacterial Type Strains, Phase II (KMG-II): from individual species to whole genera.</title>
        <authorList>
            <person name="Goeker M."/>
        </authorList>
    </citation>
    <scope>NUCLEOTIDE SEQUENCE</scope>
    <source>
        <strain evidence="4">DSM 26652</strain>
    </source>
</reference>
<keyword evidence="5" id="KW-1185">Reference proteome</keyword>
<dbReference type="Proteomes" id="UP001139493">
    <property type="component" value="Unassembled WGS sequence"/>
</dbReference>
<dbReference type="Pfam" id="PF02616">
    <property type="entry name" value="SMC_ScpA"/>
    <property type="match status" value="1"/>
</dbReference>
<accession>A0A9X2JWP5</accession>
<feature type="region of interest" description="Disordered" evidence="3">
    <location>
        <begin position="1"/>
        <end position="55"/>
    </location>
</feature>
<evidence type="ECO:0000256" key="1">
    <source>
        <dbReference type="ARBA" id="ARBA00022829"/>
    </source>
</evidence>
<dbReference type="InterPro" id="IPR003768">
    <property type="entry name" value="ScpA"/>
</dbReference>
<dbReference type="AlphaFoldDB" id="A0A9X2JWP5"/>
<feature type="compositionally biased region" description="Low complexity" evidence="3">
    <location>
        <begin position="336"/>
        <end position="346"/>
    </location>
</feature>
<feature type="compositionally biased region" description="Polar residues" evidence="3">
    <location>
        <begin position="21"/>
        <end position="33"/>
    </location>
</feature>
<feature type="region of interest" description="Disordered" evidence="3">
    <location>
        <begin position="310"/>
        <end position="346"/>
    </location>
</feature>
<evidence type="ECO:0000256" key="2">
    <source>
        <dbReference type="ARBA" id="ARBA00044777"/>
    </source>
</evidence>
<evidence type="ECO:0000313" key="5">
    <source>
        <dbReference type="Proteomes" id="UP001139493"/>
    </source>
</evidence>
<evidence type="ECO:0000313" key="4">
    <source>
        <dbReference type="EMBL" id="MCP2266820.1"/>
    </source>
</evidence>
<keyword evidence="1" id="KW-0159">Chromosome partition</keyword>
<evidence type="ECO:0000256" key="3">
    <source>
        <dbReference type="SAM" id="MobiDB-lite"/>
    </source>
</evidence>
<proteinExistence type="predicted"/>
<dbReference type="EMBL" id="JAMTCS010000014">
    <property type="protein sequence ID" value="MCP2266820.1"/>
    <property type="molecule type" value="Genomic_DNA"/>
</dbReference>
<name>A0A9X2JWP5_9MICO</name>
<comment type="caution">
    <text evidence="4">The sequence shown here is derived from an EMBL/GenBank/DDBJ whole genome shotgun (WGS) entry which is preliminary data.</text>
</comment>
<protein>
    <recommendedName>
        <fullName evidence="2">Segregation and condensation protein A</fullName>
    </recommendedName>
</protein>
<organism evidence="4 5">
    <name type="scientific">Promicromonospora thailandica</name>
    <dbReference type="NCBI Taxonomy" id="765201"/>
    <lineage>
        <taxon>Bacteria</taxon>
        <taxon>Bacillati</taxon>
        <taxon>Actinomycetota</taxon>
        <taxon>Actinomycetes</taxon>
        <taxon>Micrococcales</taxon>
        <taxon>Promicromonosporaceae</taxon>
        <taxon>Promicromonospora</taxon>
    </lineage>
</organism>
<dbReference type="GO" id="GO:0007059">
    <property type="term" value="P:chromosome segregation"/>
    <property type="evidence" value="ECO:0007669"/>
    <property type="project" value="UniProtKB-KW"/>
</dbReference>
<dbReference type="Gene3D" id="6.10.250.2410">
    <property type="match status" value="1"/>
</dbReference>
<gene>
    <name evidence="4" type="ORF">APR03_004190</name>
</gene>
<dbReference type="PANTHER" id="PTHR33969">
    <property type="entry name" value="SEGREGATION AND CONDENSATION PROTEIN A"/>
    <property type="match status" value="1"/>
</dbReference>